<evidence type="ECO:0000313" key="2">
    <source>
        <dbReference type="Proteomes" id="UP000441609"/>
    </source>
</evidence>
<dbReference type="RefSeq" id="WP_005859169.1">
    <property type="nucleotide sequence ID" value="NZ_BQOC01000002.1"/>
</dbReference>
<proteinExistence type="predicted"/>
<evidence type="ECO:0008006" key="3">
    <source>
        <dbReference type="Google" id="ProtNLM"/>
    </source>
</evidence>
<dbReference type="OrthoDB" id="3611744at2"/>
<accession>A0A9Q4MVE4</accession>
<dbReference type="AlphaFoldDB" id="A0A9Q4MVE4"/>
<reference evidence="1 2" key="1">
    <citation type="journal article" date="2019" name="Nat. Med.">
        <title>A library of human gut bacterial isolates paired with longitudinal multiomics data enables mechanistic microbiome research.</title>
        <authorList>
            <person name="Poyet M."/>
            <person name="Groussin M."/>
            <person name="Gibbons S.M."/>
            <person name="Avila-Pacheco J."/>
            <person name="Jiang X."/>
            <person name="Kearney S.M."/>
            <person name="Perrotta A.R."/>
            <person name="Berdy B."/>
            <person name="Zhao S."/>
            <person name="Lieberman T.D."/>
            <person name="Swanson P.K."/>
            <person name="Smith M."/>
            <person name="Roesemann S."/>
            <person name="Alexander J.E."/>
            <person name="Rich S.A."/>
            <person name="Livny J."/>
            <person name="Vlamakis H."/>
            <person name="Clish C."/>
            <person name="Bullock K."/>
            <person name="Deik A."/>
            <person name="Scott J."/>
            <person name="Pierce K.A."/>
            <person name="Xavier R.J."/>
            <person name="Alm E.J."/>
        </authorList>
    </citation>
    <scope>NUCLEOTIDE SEQUENCE [LARGE SCALE GENOMIC DNA]</scope>
    <source>
        <strain evidence="1 2">BIOML-A20</strain>
    </source>
</reference>
<protein>
    <recommendedName>
        <fullName evidence="3">WbqC family protein</fullName>
    </recommendedName>
</protein>
<comment type="caution">
    <text evidence="1">The sequence shown here is derived from an EMBL/GenBank/DDBJ whole genome shotgun (WGS) entry which is preliminary data.</text>
</comment>
<dbReference type="Proteomes" id="UP000441609">
    <property type="component" value="Unassembled WGS sequence"/>
</dbReference>
<dbReference type="Pfam" id="PF08889">
    <property type="entry name" value="WbqC"/>
    <property type="match status" value="1"/>
</dbReference>
<name>A0A9Q4MVE4_PARDI</name>
<gene>
    <name evidence="1" type="ORF">GKD70_22470</name>
</gene>
<dbReference type="EMBL" id="WKMO01000047">
    <property type="protein sequence ID" value="MSB76025.1"/>
    <property type="molecule type" value="Genomic_DNA"/>
</dbReference>
<sequence>MKVAIHQPDYIPYLGFFYKMYKSDLFIYLDDAQFSNEAAHNFNKIKTPQGVLRVKFPVEMKFGDPINHVRPKDELKWKERHLKTIEMNYKKAPFFSDIYPSLKEVYLNDYSNVADLNIALNTFISNQFGIKPKIFRSSELLSHAKREERVIDLSLEVGATTYISGNGARVYQDESHFNERGLKLEYMDYSPIEYPQLWGDFIENMSVLDYIFNCGFNFEYVVDKVDAINGNR</sequence>
<organism evidence="1 2">
    <name type="scientific">Parabacteroides distasonis</name>
    <dbReference type="NCBI Taxonomy" id="823"/>
    <lineage>
        <taxon>Bacteria</taxon>
        <taxon>Pseudomonadati</taxon>
        <taxon>Bacteroidota</taxon>
        <taxon>Bacteroidia</taxon>
        <taxon>Bacteroidales</taxon>
        <taxon>Tannerellaceae</taxon>
        <taxon>Parabacteroides</taxon>
    </lineage>
</organism>
<evidence type="ECO:0000313" key="1">
    <source>
        <dbReference type="EMBL" id="MSB76025.1"/>
    </source>
</evidence>
<dbReference type="InterPro" id="IPR014985">
    <property type="entry name" value="WbqC"/>
</dbReference>